<accession>A0A1W6ZLY3</accession>
<dbReference type="Proteomes" id="UP000194137">
    <property type="component" value="Chromosome"/>
</dbReference>
<dbReference type="OrthoDB" id="7173258at2"/>
<dbReference type="PRINTS" id="PR00035">
    <property type="entry name" value="HTHGNTR"/>
</dbReference>
<sequence>MAPRGEVRRLHRNRRDVPLYEMVDSLIRKRLVENVWSPGAMLPSEIQLAREFGVSQGTVRRTLDALVAEGLLYRRQGVGTFVSEMEDRRSLFLFFNMVADDGRQEMPAARLLGAEFGQANEEEARRLAIAVGAPVRRLRRLRLFRETPMIVEKVVVSDALLPGLGTEVPLPDHLFRHYEVAYRVTVVEADETVRAVGAEPEDAALLELAVGTPLLQIDRVAYALQRRPVEWRVSRCDTSGQSYRIHRG</sequence>
<dbReference type="Gene3D" id="3.40.1410.10">
    <property type="entry name" value="Chorismate lyase-like"/>
    <property type="match status" value="1"/>
</dbReference>
<dbReference type="SMART" id="SM00345">
    <property type="entry name" value="HTH_GNTR"/>
    <property type="match status" value="1"/>
</dbReference>
<evidence type="ECO:0000256" key="3">
    <source>
        <dbReference type="ARBA" id="ARBA00023163"/>
    </source>
</evidence>
<dbReference type="GO" id="GO:0003677">
    <property type="term" value="F:DNA binding"/>
    <property type="evidence" value="ECO:0007669"/>
    <property type="project" value="UniProtKB-KW"/>
</dbReference>
<evidence type="ECO:0000313" key="4">
    <source>
        <dbReference type="EMBL" id="ARP97784.1"/>
    </source>
</evidence>
<dbReference type="PROSITE" id="PS50949">
    <property type="entry name" value="HTH_GNTR"/>
    <property type="match status" value="1"/>
</dbReference>
<dbReference type="RefSeq" id="WP_086086104.1">
    <property type="nucleotide sequence ID" value="NZ_CP021112.1"/>
</dbReference>
<dbReference type="SUPFAM" id="SSF46785">
    <property type="entry name" value="Winged helix' DNA-binding domain"/>
    <property type="match status" value="1"/>
</dbReference>
<organism evidence="4 5">
    <name type="scientific">Pseudorhodoplanes sinuspersici</name>
    <dbReference type="NCBI Taxonomy" id="1235591"/>
    <lineage>
        <taxon>Bacteria</taxon>
        <taxon>Pseudomonadati</taxon>
        <taxon>Pseudomonadota</taxon>
        <taxon>Alphaproteobacteria</taxon>
        <taxon>Hyphomicrobiales</taxon>
        <taxon>Pseudorhodoplanes</taxon>
    </lineage>
</organism>
<dbReference type="KEGG" id="psin:CAK95_00830"/>
<dbReference type="Gene3D" id="1.10.10.10">
    <property type="entry name" value="Winged helix-like DNA-binding domain superfamily/Winged helix DNA-binding domain"/>
    <property type="match status" value="1"/>
</dbReference>
<dbReference type="CDD" id="cd07377">
    <property type="entry name" value="WHTH_GntR"/>
    <property type="match status" value="1"/>
</dbReference>
<protein>
    <submittedName>
        <fullName evidence="4">Uncharacterized protein</fullName>
    </submittedName>
</protein>
<evidence type="ECO:0000256" key="2">
    <source>
        <dbReference type="ARBA" id="ARBA00023125"/>
    </source>
</evidence>
<dbReference type="GO" id="GO:0003700">
    <property type="term" value="F:DNA-binding transcription factor activity"/>
    <property type="evidence" value="ECO:0007669"/>
    <property type="project" value="InterPro"/>
</dbReference>
<dbReference type="GO" id="GO:0045892">
    <property type="term" value="P:negative regulation of DNA-templated transcription"/>
    <property type="evidence" value="ECO:0007669"/>
    <property type="project" value="TreeGrafter"/>
</dbReference>
<dbReference type="EMBL" id="CP021112">
    <property type="protein sequence ID" value="ARP97784.1"/>
    <property type="molecule type" value="Genomic_DNA"/>
</dbReference>
<dbReference type="AlphaFoldDB" id="A0A1W6ZLY3"/>
<dbReference type="SMART" id="SM00866">
    <property type="entry name" value="UTRA"/>
    <property type="match status" value="1"/>
</dbReference>
<dbReference type="PANTHER" id="PTHR44846">
    <property type="entry name" value="MANNOSYL-D-GLYCERATE TRANSPORT/METABOLISM SYSTEM REPRESSOR MNGR-RELATED"/>
    <property type="match status" value="1"/>
</dbReference>
<dbReference type="STRING" id="1235591.CAK95_00830"/>
<evidence type="ECO:0000256" key="1">
    <source>
        <dbReference type="ARBA" id="ARBA00023015"/>
    </source>
</evidence>
<proteinExistence type="predicted"/>
<dbReference type="InterPro" id="IPR036388">
    <property type="entry name" value="WH-like_DNA-bd_sf"/>
</dbReference>
<dbReference type="InterPro" id="IPR000524">
    <property type="entry name" value="Tscrpt_reg_HTH_GntR"/>
</dbReference>
<keyword evidence="1" id="KW-0805">Transcription regulation</keyword>
<keyword evidence="3" id="KW-0804">Transcription</keyword>
<dbReference type="InterPro" id="IPR036390">
    <property type="entry name" value="WH_DNA-bd_sf"/>
</dbReference>
<dbReference type="Pfam" id="PF07702">
    <property type="entry name" value="UTRA"/>
    <property type="match status" value="1"/>
</dbReference>
<dbReference type="InterPro" id="IPR050679">
    <property type="entry name" value="Bact_HTH_transcr_reg"/>
</dbReference>
<dbReference type="Pfam" id="PF00392">
    <property type="entry name" value="GntR"/>
    <property type="match status" value="1"/>
</dbReference>
<gene>
    <name evidence="4" type="ORF">CAK95_00830</name>
</gene>
<reference evidence="4 5" key="1">
    <citation type="submission" date="2017-05" db="EMBL/GenBank/DDBJ databases">
        <title>Full genome sequence of Pseudorhodoplanes sinuspersici.</title>
        <authorList>
            <person name="Dastgheib S.M.M."/>
            <person name="Shavandi M."/>
            <person name="Tirandaz H."/>
        </authorList>
    </citation>
    <scope>NUCLEOTIDE SEQUENCE [LARGE SCALE GENOMIC DNA]</scope>
    <source>
        <strain evidence="4 5">RIPI110</strain>
    </source>
</reference>
<keyword evidence="5" id="KW-1185">Reference proteome</keyword>
<dbReference type="SUPFAM" id="SSF64288">
    <property type="entry name" value="Chorismate lyase-like"/>
    <property type="match status" value="1"/>
</dbReference>
<keyword evidence="2" id="KW-0238">DNA-binding</keyword>
<dbReference type="PANTHER" id="PTHR44846:SF1">
    <property type="entry name" value="MANNOSYL-D-GLYCERATE TRANSPORT_METABOLISM SYSTEM REPRESSOR MNGR-RELATED"/>
    <property type="match status" value="1"/>
</dbReference>
<evidence type="ECO:0000313" key="5">
    <source>
        <dbReference type="Proteomes" id="UP000194137"/>
    </source>
</evidence>
<dbReference type="InterPro" id="IPR028978">
    <property type="entry name" value="Chorismate_lyase_/UTRA_dom_sf"/>
</dbReference>
<name>A0A1W6ZLY3_9HYPH</name>
<dbReference type="InterPro" id="IPR011663">
    <property type="entry name" value="UTRA"/>
</dbReference>